<dbReference type="KEGG" id="chh:A0O34_03190"/>
<evidence type="ECO:0000313" key="1">
    <source>
        <dbReference type="EMBL" id="ANF49612.1"/>
    </source>
</evidence>
<reference evidence="1 2" key="1">
    <citation type="submission" date="2016-04" db="EMBL/GenBank/DDBJ databases">
        <title>Complete Genome Sequence of Chryseobacterium sp. IHBB 10212.</title>
        <authorList>
            <person name="Pal M."/>
            <person name="Swarnkar M.K."/>
            <person name="Kaushal K."/>
            <person name="Chhibber S."/>
            <person name="Singh A.K."/>
            <person name="Gulati A."/>
        </authorList>
    </citation>
    <scope>NUCLEOTIDE SEQUENCE [LARGE SCALE GENOMIC DNA]</scope>
    <source>
        <strain evidence="1 2">IHBB 10212</strain>
    </source>
</reference>
<dbReference type="AlphaFoldDB" id="A0A172XS03"/>
<protein>
    <submittedName>
        <fullName evidence="1">Uncharacterized protein</fullName>
    </submittedName>
</protein>
<evidence type="ECO:0000313" key="2">
    <source>
        <dbReference type="Proteomes" id="UP000077824"/>
    </source>
</evidence>
<dbReference type="EMBL" id="CP015199">
    <property type="protein sequence ID" value="ANF49612.1"/>
    <property type="molecule type" value="Genomic_DNA"/>
</dbReference>
<name>A0A172XS03_9FLAO</name>
<dbReference type="STRING" id="1685010.A0O34_03190"/>
<dbReference type="OrthoDB" id="1350548at2"/>
<dbReference type="RefSeq" id="WP_066751058.1">
    <property type="nucleotide sequence ID" value="NZ_CP015199.1"/>
</dbReference>
<organism evidence="1 2">
    <name type="scientific">Chryseobacterium glaciei</name>
    <dbReference type="NCBI Taxonomy" id="1685010"/>
    <lineage>
        <taxon>Bacteria</taxon>
        <taxon>Pseudomonadati</taxon>
        <taxon>Bacteroidota</taxon>
        <taxon>Flavobacteriia</taxon>
        <taxon>Flavobacteriales</taxon>
        <taxon>Weeksellaceae</taxon>
        <taxon>Chryseobacterium group</taxon>
        <taxon>Chryseobacterium</taxon>
    </lineage>
</organism>
<proteinExistence type="predicted"/>
<gene>
    <name evidence="1" type="ORF">A0O34_03190</name>
</gene>
<accession>A0A172XS03</accession>
<keyword evidence="2" id="KW-1185">Reference proteome</keyword>
<sequence length="364" mass="43898">MENNTIEKLDKISDIWNNFILEYKFCNNKIKFTDEIKTNYFGDILGYFHDTFSLISNIPKNSANSTKFSFYISFLQAIYVQQDFVEELLYIFNCNKNKSDLKNDINYSKNRDIRNELIGHPIRKINGKFISSALFSYHSKDDEIEYLRYHIDNNYSFEKVNIKTDDVIKRHINFLDTYFDLIIKKLESILIKFKKQIEVLEENILVQDFETLLKIISAYFEKFLESDFIYDAESLKIIYSKTHEHERYRYFIENFHSSLKEYIFYTKDDIDIFTSKKESNFSEIEFPIIPITKRPNKEDVSYHYELGKLSTKRNFPDFNFFSSLLKSKCNNSEVLVELEHMERSLHNDIEYYSSYKYLRYLLKN</sequence>
<dbReference type="Proteomes" id="UP000077824">
    <property type="component" value="Chromosome"/>
</dbReference>